<keyword evidence="4 6" id="KW-1005">Bacterial flagellum biogenesis</keyword>
<dbReference type="CDD" id="cd16098">
    <property type="entry name" value="FliS"/>
    <property type="match status" value="1"/>
</dbReference>
<dbReference type="RefSeq" id="WP_025420886.1">
    <property type="nucleotide sequence ID" value="NZ_CP006569.1"/>
</dbReference>
<keyword evidence="5" id="KW-0143">Chaperone</keyword>
<keyword evidence="8" id="KW-1185">Reference proteome</keyword>
<dbReference type="PANTHER" id="PTHR34773">
    <property type="entry name" value="FLAGELLAR SECRETION CHAPERONE FLIS"/>
    <property type="match status" value="1"/>
</dbReference>
<comment type="subcellular location">
    <subcellularLocation>
        <location evidence="1 6">Cytoplasm</location>
        <location evidence="1 6">Cytosol</location>
    </subcellularLocation>
</comment>
<evidence type="ECO:0000256" key="3">
    <source>
        <dbReference type="ARBA" id="ARBA00022490"/>
    </source>
</evidence>
<dbReference type="OrthoDB" id="9792010at2"/>
<comment type="similarity">
    <text evidence="2 6">Belongs to the FliS family.</text>
</comment>
<dbReference type="InterPro" id="IPR003713">
    <property type="entry name" value="FliS"/>
</dbReference>
<dbReference type="GO" id="GO:0071973">
    <property type="term" value="P:bacterial-type flagellum-dependent cell motility"/>
    <property type="evidence" value="ECO:0007669"/>
    <property type="project" value="TreeGrafter"/>
</dbReference>
<evidence type="ECO:0000256" key="4">
    <source>
        <dbReference type="ARBA" id="ARBA00022795"/>
    </source>
</evidence>
<dbReference type="PIRSF" id="PIRSF039090">
    <property type="entry name" value="Flis"/>
    <property type="match status" value="1"/>
</dbReference>
<dbReference type="GO" id="GO:0005829">
    <property type="term" value="C:cytosol"/>
    <property type="evidence" value="ECO:0007669"/>
    <property type="project" value="UniProtKB-SubCell"/>
</dbReference>
<keyword evidence="3 6" id="KW-0963">Cytoplasm</keyword>
<dbReference type="AlphaFoldDB" id="W0HPK6"/>
<dbReference type="PATRIC" id="fig|1239307.3.peg.707"/>
<dbReference type="EMBL" id="CP006569">
    <property type="protein sequence ID" value="AHF75754.1"/>
    <property type="molecule type" value="Genomic_DNA"/>
</dbReference>
<dbReference type="GO" id="GO:0044780">
    <property type="term" value="P:bacterial-type flagellum assembly"/>
    <property type="evidence" value="ECO:0007669"/>
    <property type="project" value="InterPro"/>
</dbReference>
<keyword evidence="7" id="KW-0966">Cell projection</keyword>
<dbReference type="HOGENOM" id="CLU_080373_1_0_6"/>
<evidence type="ECO:0000256" key="1">
    <source>
        <dbReference type="ARBA" id="ARBA00004514"/>
    </source>
</evidence>
<dbReference type="KEGG" id="sod:Sant_0658"/>
<dbReference type="Pfam" id="PF02561">
    <property type="entry name" value="FliS"/>
    <property type="match status" value="1"/>
</dbReference>
<evidence type="ECO:0000313" key="8">
    <source>
        <dbReference type="Proteomes" id="UP000019028"/>
    </source>
</evidence>
<gene>
    <name evidence="7" type="primary">fliS2</name>
    <name evidence="7" type="ORF">Sant_0658</name>
</gene>
<dbReference type="Gene3D" id="1.20.120.340">
    <property type="entry name" value="Flagellar protein FliS"/>
    <property type="match status" value="1"/>
</dbReference>
<evidence type="ECO:0000256" key="2">
    <source>
        <dbReference type="ARBA" id="ARBA00008787"/>
    </source>
</evidence>
<keyword evidence="7" id="KW-0969">Cilium</keyword>
<proteinExistence type="inferred from homology"/>
<evidence type="ECO:0000256" key="6">
    <source>
        <dbReference type="PIRNR" id="PIRNR039090"/>
    </source>
</evidence>
<name>W0HPK6_9GAMM</name>
<dbReference type="Proteomes" id="UP000019028">
    <property type="component" value="Chromosome"/>
</dbReference>
<evidence type="ECO:0000313" key="7">
    <source>
        <dbReference type="EMBL" id="AHF75754.1"/>
    </source>
</evidence>
<sequence length="134" mass="14742">MVKMYGTAAYANVGLQSSVLNASPHQLIVLLFDGAISALIKAEIYLEQNNMVAKGNAISKAINIIDNGLKMALDMEKGNEISRNLAALYDYFIRQLMQANLKKDAVAIKHVRALLTDIADSWKQIPSEQPQPQV</sequence>
<accession>W0HPK6</accession>
<reference evidence="7 8" key="1">
    <citation type="journal article" date="2014" name="Genome Biol. Evol.">
        <title>Genome degeneration and adaptation in a nascent stage of symbiosis.</title>
        <authorList>
            <person name="Oakeson K.F."/>
            <person name="Gil R."/>
            <person name="Clayton A.L."/>
            <person name="Dunn D.M."/>
            <person name="von Niederhausern A.C."/>
            <person name="Hamil C."/>
            <person name="Aoyagi A."/>
            <person name="Duval B."/>
            <person name="Baca A."/>
            <person name="Silva F.J."/>
            <person name="Vallier A."/>
            <person name="Jackson D.G."/>
            <person name="Latorre A."/>
            <person name="Weiss R.B."/>
            <person name="Heddi A."/>
            <person name="Moya A."/>
            <person name="Dale C."/>
        </authorList>
    </citation>
    <scope>NUCLEOTIDE SEQUENCE [LARGE SCALE GENOMIC DNA]</scope>
    <source>
        <strain evidence="7 8">HS1</strain>
    </source>
</reference>
<dbReference type="PANTHER" id="PTHR34773:SF1">
    <property type="entry name" value="FLAGELLAR SECRETION CHAPERONE FLIS"/>
    <property type="match status" value="1"/>
</dbReference>
<dbReference type="SUPFAM" id="SSF101116">
    <property type="entry name" value="Flagellar export chaperone FliS"/>
    <property type="match status" value="1"/>
</dbReference>
<keyword evidence="7" id="KW-0282">Flagellum</keyword>
<protein>
    <recommendedName>
        <fullName evidence="6">Flagellar secretion chaperone FliS</fullName>
    </recommendedName>
</protein>
<dbReference type="InterPro" id="IPR036584">
    <property type="entry name" value="FliS_sf"/>
</dbReference>
<dbReference type="NCBIfam" id="TIGR00208">
    <property type="entry name" value="fliS"/>
    <property type="match status" value="1"/>
</dbReference>
<organism evidence="7 8">
    <name type="scientific">Sodalis praecaptivus</name>
    <dbReference type="NCBI Taxonomy" id="1239307"/>
    <lineage>
        <taxon>Bacteria</taxon>
        <taxon>Pseudomonadati</taxon>
        <taxon>Pseudomonadota</taxon>
        <taxon>Gammaproteobacteria</taxon>
        <taxon>Enterobacterales</taxon>
        <taxon>Bruguierivoracaceae</taxon>
        <taxon>Sodalis</taxon>
    </lineage>
</organism>
<evidence type="ECO:0000256" key="5">
    <source>
        <dbReference type="ARBA" id="ARBA00023186"/>
    </source>
</evidence>